<protein>
    <submittedName>
        <fullName evidence="1">CoA transferase</fullName>
    </submittedName>
</protein>
<keyword evidence="2" id="KW-1185">Reference proteome</keyword>
<organism evidence="1 2">
    <name type="scientific">Nocardia wallacei</name>
    <dbReference type="NCBI Taxonomy" id="480035"/>
    <lineage>
        <taxon>Bacteria</taxon>
        <taxon>Bacillati</taxon>
        <taxon>Actinomycetota</taxon>
        <taxon>Actinomycetes</taxon>
        <taxon>Mycobacteriales</taxon>
        <taxon>Nocardiaceae</taxon>
        <taxon>Nocardia</taxon>
    </lineage>
</organism>
<dbReference type="Pfam" id="PF02515">
    <property type="entry name" value="CoA_transf_3"/>
    <property type="match status" value="1"/>
</dbReference>
<dbReference type="InterPro" id="IPR023606">
    <property type="entry name" value="CoA-Trfase_III_dom_1_sf"/>
</dbReference>
<dbReference type="AlphaFoldDB" id="A0A7G1KL32"/>
<dbReference type="GO" id="GO:0016740">
    <property type="term" value="F:transferase activity"/>
    <property type="evidence" value="ECO:0007669"/>
    <property type="project" value="UniProtKB-KW"/>
</dbReference>
<dbReference type="InterPro" id="IPR050509">
    <property type="entry name" value="CoA-transferase_III"/>
</dbReference>
<dbReference type="PANTHER" id="PTHR48228">
    <property type="entry name" value="SUCCINYL-COA--D-CITRAMALATE COA-TRANSFERASE"/>
    <property type="match status" value="1"/>
</dbReference>
<proteinExistence type="predicted"/>
<dbReference type="Proteomes" id="UP000516173">
    <property type="component" value="Chromosome"/>
</dbReference>
<dbReference type="KEGG" id="nwl:NWFMUON74_27150"/>
<dbReference type="InterPro" id="IPR003673">
    <property type="entry name" value="CoA-Trfase_fam_III"/>
</dbReference>
<evidence type="ECO:0000313" key="1">
    <source>
        <dbReference type="EMBL" id="BCK54943.1"/>
    </source>
</evidence>
<sequence length="418" mass="43924">MDLTGFADGPPVLSPAPAYGLLREVARVFGDLTERVGRRVAADPGSILAERAGLRGLRRDGQRTAGGAGRLLRAGDGWCAVSLSRPDDVEAVPALVGEPCDEDAWTALEIAAARWTATELAERAQLLGVPAAALPATARRCVPWRTSRIADRAGGRGLGDRVVVDLSSLWAGPLCAQLLGRAGARVIKVESVHRPDAGRSTPRFFDRLHAGHELRSLDFRTTSGRDELADLIDSADIVLEASRPRALEQLGLGPADRPHRPGRIWLSLTGYGRDHPMRVAFGDDAAVAGGLVGWHDGEPVFCADAIGDPLSGLCAALAVAGAVHAGGGLLIDLSMRACAAAFATAPVLPHGPHHLARHHGAWTVECEHLHRTQPVLPPPIPAPVSAPAVRAMSATATSLQAWRGNHSCATPFATEGQR</sequence>
<reference evidence="1 2" key="1">
    <citation type="submission" date="2020-08" db="EMBL/GenBank/DDBJ databases">
        <title>Genome Sequencing of Nocardia wallacei strain FMUON74 and assembly.</title>
        <authorList>
            <person name="Toyokawa M."/>
            <person name="Uesaka K."/>
        </authorList>
    </citation>
    <scope>NUCLEOTIDE SEQUENCE [LARGE SCALE GENOMIC DNA]</scope>
    <source>
        <strain evidence="1 2">FMUON74</strain>
    </source>
</reference>
<accession>A0A7G1KL32</accession>
<dbReference type="Gene3D" id="3.40.50.10540">
    <property type="entry name" value="Crotonobetainyl-coa:carnitine coa-transferase, domain 1"/>
    <property type="match status" value="1"/>
</dbReference>
<evidence type="ECO:0000313" key="2">
    <source>
        <dbReference type="Proteomes" id="UP000516173"/>
    </source>
</evidence>
<dbReference type="SUPFAM" id="SSF89796">
    <property type="entry name" value="CoA-transferase family III (CaiB/BaiF)"/>
    <property type="match status" value="1"/>
</dbReference>
<dbReference type="EMBL" id="AP023396">
    <property type="protein sequence ID" value="BCK54943.1"/>
    <property type="molecule type" value="Genomic_DNA"/>
</dbReference>
<name>A0A7G1KL32_9NOCA</name>
<gene>
    <name evidence="1" type="ORF">NWFMUON74_27150</name>
</gene>
<keyword evidence="1" id="KW-0808">Transferase</keyword>
<dbReference type="PANTHER" id="PTHR48228:SF7">
    <property type="entry name" value="FATTY ACYL-COA TRANSFERASE RV3272-RELATED"/>
    <property type="match status" value="1"/>
</dbReference>